<dbReference type="Pfam" id="PF04398">
    <property type="entry name" value="DUF538"/>
    <property type="match status" value="1"/>
</dbReference>
<dbReference type="InterPro" id="IPR036758">
    <property type="entry name" value="At5g01610-like"/>
</dbReference>
<dbReference type="InterPro" id="IPR007493">
    <property type="entry name" value="DUF538"/>
</dbReference>
<proteinExistence type="predicted"/>
<keyword evidence="3" id="KW-1185">Reference proteome</keyword>
<name>A0A328D984_9ASTE</name>
<accession>A0A328D984</accession>
<evidence type="ECO:0008006" key="4">
    <source>
        <dbReference type="Google" id="ProtNLM"/>
    </source>
</evidence>
<evidence type="ECO:0000256" key="1">
    <source>
        <dbReference type="SAM" id="SignalP"/>
    </source>
</evidence>
<dbReference type="Gene3D" id="2.30.240.10">
    <property type="entry name" value="At5g01610-like"/>
    <property type="match status" value="1"/>
</dbReference>
<feature type="signal peptide" evidence="1">
    <location>
        <begin position="1"/>
        <end position="30"/>
    </location>
</feature>
<comment type="caution">
    <text evidence="2">The sequence shown here is derived from an EMBL/GenBank/DDBJ whole genome shotgun (WGS) entry which is preliminary data.</text>
</comment>
<dbReference type="Proteomes" id="UP000249390">
    <property type="component" value="Unassembled WGS sequence"/>
</dbReference>
<sequence length="179" mass="19281">MAALQVSSFLLLLLLLLLLIFQLNPHSSSAVSVSIHDLLRSNGLPAGLLPKQVSNYSLSETGLLEVYLEGPCLTKFDTMALYDSVVRANLTHGGLTGVEGFSQEELFVWLPVKGVVVDDPSSGLIFIDIGLAHKQLSLSLFEDPPDCCTKLDVIGKVVSRSPPEIRTGTRVDENYIGGS</sequence>
<dbReference type="PANTHER" id="PTHR31676">
    <property type="entry name" value="T31J12.3 PROTEIN-RELATED"/>
    <property type="match status" value="1"/>
</dbReference>
<keyword evidence="1" id="KW-0732">Signal</keyword>
<feature type="chain" id="PRO_5016412014" description="S1 motif domain-containing protein" evidence="1">
    <location>
        <begin position="31"/>
        <end position="179"/>
    </location>
</feature>
<reference evidence="2 3" key="1">
    <citation type="submission" date="2018-06" db="EMBL/GenBank/DDBJ databases">
        <title>The Genome of Cuscuta australis (Dodder) Provides Insight into the Evolution of Plant Parasitism.</title>
        <authorList>
            <person name="Liu H."/>
        </authorList>
    </citation>
    <scope>NUCLEOTIDE SEQUENCE [LARGE SCALE GENOMIC DNA]</scope>
    <source>
        <strain evidence="3">cv. Yunnan</strain>
        <tissue evidence="2">Vines</tissue>
    </source>
</reference>
<dbReference type="FunFam" id="2.30.240.10:FF:000002">
    <property type="entry name" value="Uncharacterized protein At3g07460"/>
    <property type="match status" value="1"/>
</dbReference>
<dbReference type="PANTHER" id="PTHR31676:SF151">
    <property type="entry name" value="DUF538 FAMILY PROTEIN"/>
    <property type="match status" value="1"/>
</dbReference>
<organism evidence="2 3">
    <name type="scientific">Cuscuta australis</name>
    <dbReference type="NCBI Taxonomy" id="267555"/>
    <lineage>
        <taxon>Eukaryota</taxon>
        <taxon>Viridiplantae</taxon>
        <taxon>Streptophyta</taxon>
        <taxon>Embryophyta</taxon>
        <taxon>Tracheophyta</taxon>
        <taxon>Spermatophyta</taxon>
        <taxon>Magnoliopsida</taxon>
        <taxon>eudicotyledons</taxon>
        <taxon>Gunneridae</taxon>
        <taxon>Pentapetalae</taxon>
        <taxon>asterids</taxon>
        <taxon>lamiids</taxon>
        <taxon>Solanales</taxon>
        <taxon>Convolvulaceae</taxon>
        <taxon>Cuscuteae</taxon>
        <taxon>Cuscuta</taxon>
        <taxon>Cuscuta subgen. Grammica</taxon>
        <taxon>Cuscuta sect. Cleistogrammica</taxon>
    </lineage>
</organism>
<dbReference type="EMBL" id="NQVE01000192">
    <property type="protein sequence ID" value="RAL40988.1"/>
    <property type="molecule type" value="Genomic_DNA"/>
</dbReference>
<evidence type="ECO:0000313" key="2">
    <source>
        <dbReference type="EMBL" id="RAL40988.1"/>
    </source>
</evidence>
<dbReference type="AlphaFoldDB" id="A0A328D984"/>
<evidence type="ECO:0000313" key="3">
    <source>
        <dbReference type="Proteomes" id="UP000249390"/>
    </source>
</evidence>
<dbReference type="SUPFAM" id="SSF141562">
    <property type="entry name" value="At5g01610-like"/>
    <property type="match status" value="1"/>
</dbReference>
<protein>
    <recommendedName>
        <fullName evidence="4">S1 motif domain-containing protein</fullName>
    </recommendedName>
</protein>
<gene>
    <name evidence="2" type="ORF">DM860_008686</name>
</gene>